<reference evidence="3" key="1">
    <citation type="submission" date="2016-10" db="EMBL/GenBank/DDBJ databases">
        <authorList>
            <person name="Varghese N."/>
            <person name="Submissions S."/>
        </authorList>
    </citation>
    <scope>NUCLEOTIDE SEQUENCE [LARGE SCALE GENOMIC DNA]</scope>
    <source>
        <strain evidence="3">IBRC-M 10403</strain>
    </source>
</reference>
<dbReference type="Pfam" id="PF13560">
    <property type="entry name" value="HTH_31"/>
    <property type="match status" value="1"/>
</dbReference>
<dbReference type="SUPFAM" id="SSF48452">
    <property type="entry name" value="TPR-like"/>
    <property type="match status" value="1"/>
</dbReference>
<dbReference type="InterPro" id="IPR010982">
    <property type="entry name" value="Lambda_DNA-bd_dom_sf"/>
</dbReference>
<sequence>MNTAGDDPRMIIDPSVWQEPETRAALRVRDIGTVYRQLKRHGVSQRRIAALTGQSQPEVSEIMRGRQVMAYEVLSRIADGLGVPRGLMGLAYDSPRVASCAGPTEGESDVERRGFIGLVAKAAVVGLSGAELDSIRVLHQATPMPGRIGHADVSNLETTVQFFRAQDDQFGGGAVKSAVVGHLEWATGMLESPAADDVRNRLRIALADMHSLAGWVSFDLGAHEQANRHFANALVLAKESKEHALASKVLFQMGRVYLHQKEPENALKIFQLGQMSAQDANSHRAVALNLAVSAWAHAEMGNAEQTKSLLAHASGELSRDNGQDIPTWLNFMGVAEIEGISGMAYTALSGHDRSFADLGIQHASRSFEMRDESDARSRASDLIAIAANNLRAGNVTEGIRAASDVLPRLDSVRSTRLMDRLTWVRQATNLHPSSGEARELAERITELRSA</sequence>
<protein>
    <submittedName>
        <fullName evidence="2">Helix-turn-helix domain-containing protein</fullName>
    </submittedName>
</protein>
<dbReference type="Gene3D" id="1.10.260.40">
    <property type="entry name" value="lambda repressor-like DNA-binding domains"/>
    <property type="match status" value="1"/>
</dbReference>
<dbReference type="InterPro" id="IPR001387">
    <property type="entry name" value="Cro/C1-type_HTH"/>
</dbReference>
<dbReference type="PROSITE" id="PS50943">
    <property type="entry name" value="HTH_CROC1"/>
    <property type="match status" value="1"/>
</dbReference>
<dbReference type="Gene3D" id="1.25.40.10">
    <property type="entry name" value="Tetratricopeptide repeat domain"/>
    <property type="match status" value="1"/>
</dbReference>
<evidence type="ECO:0000259" key="1">
    <source>
        <dbReference type="PROSITE" id="PS50943"/>
    </source>
</evidence>
<organism evidence="2 3">
    <name type="scientific">Actinokineospora iranica</name>
    <dbReference type="NCBI Taxonomy" id="1271860"/>
    <lineage>
        <taxon>Bacteria</taxon>
        <taxon>Bacillati</taxon>
        <taxon>Actinomycetota</taxon>
        <taxon>Actinomycetes</taxon>
        <taxon>Pseudonocardiales</taxon>
        <taxon>Pseudonocardiaceae</taxon>
        <taxon>Actinokineospora</taxon>
    </lineage>
</organism>
<gene>
    <name evidence="2" type="ORF">SAMN05216174_101499</name>
</gene>
<dbReference type="STRING" id="1271860.SAMN05216174_101499"/>
<dbReference type="AlphaFoldDB" id="A0A1G6JPE8"/>
<name>A0A1G6JPE8_9PSEU</name>
<dbReference type="GO" id="GO:0003677">
    <property type="term" value="F:DNA binding"/>
    <property type="evidence" value="ECO:0007669"/>
    <property type="project" value="InterPro"/>
</dbReference>
<evidence type="ECO:0000313" key="2">
    <source>
        <dbReference type="EMBL" id="SDC20541.1"/>
    </source>
</evidence>
<dbReference type="CDD" id="cd00093">
    <property type="entry name" value="HTH_XRE"/>
    <property type="match status" value="1"/>
</dbReference>
<proteinExistence type="predicted"/>
<dbReference type="SUPFAM" id="SSF47413">
    <property type="entry name" value="lambda repressor-like DNA-binding domains"/>
    <property type="match status" value="1"/>
</dbReference>
<dbReference type="SMART" id="SM00530">
    <property type="entry name" value="HTH_XRE"/>
    <property type="match status" value="1"/>
</dbReference>
<feature type="domain" description="HTH cro/C1-type" evidence="1">
    <location>
        <begin position="34"/>
        <end position="87"/>
    </location>
</feature>
<accession>A0A1G6JPE8</accession>
<dbReference type="RefSeq" id="WP_091447737.1">
    <property type="nucleotide sequence ID" value="NZ_FMZZ01000001.1"/>
</dbReference>
<dbReference type="Proteomes" id="UP000199501">
    <property type="component" value="Unassembled WGS sequence"/>
</dbReference>
<dbReference type="EMBL" id="FMZZ01000001">
    <property type="protein sequence ID" value="SDC20541.1"/>
    <property type="molecule type" value="Genomic_DNA"/>
</dbReference>
<dbReference type="InterPro" id="IPR011990">
    <property type="entry name" value="TPR-like_helical_dom_sf"/>
</dbReference>
<dbReference type="OrthoDB" id="4517420at2"/>
<keyword evidence="3" id="KW-1185">Reference proteome</keyword>
<evidence type="ECO:0000313" key="3">
    <source>
        <dbReference type="Proteomes" id="UP000199501"/>
    </source>
</evidence>